<dbReference type="Proteomes" id="UP000309676">
    <property type="component" value="Unassembled WGS sequence"/>
</dbReference>
<reference evidence="2 3" key="1">
    <citation type="submission" date="2019-05" db="EMBL/GenBank/DDBJ databases">
        <authorList>
            <person name="Narsing Rao M.P."/>
            <person name="Li W.J."/>
        </authorList>
    </citation>
    <scope>NUCLEOTIDE SEQUENCE [LARGE SCALE GENOMIC DNA]</scope>
    <source>
        <strain evidence="2 3">SYSU_K30003</strain>
    </source>
</reference>
<dbReference type="InterPro" id="IPR050404">
    <property type="entry name" value="Heme-degrading_MO"/>
</dbReference>
<sequence length="110" mass="12840">MLIQTRTIVVKKGTADLVLERFMQDGPMDTMEGLIDRSVMVNRKKQDDQEEIVVMARWRSVEDWKNWEKSDAHIQGHRQNQGKPKPDHIISVTVNMYEVKAIKEGVSKYK</sequence>
<protein>
    <submittedName>
        <fullName evidence="2">Antibiotic biosynthesis monooxygenase</fullName>
    </submittedName>
</protein>
<dbReference type="SUPFAM" id="SSF54909">
    <property type="entry name" value="Dimeric alpha+beta barrel"/>
    <property type="match status" value="1"/>
</dbReference>
<proteinExistence type="predicted"/>
<dbReference type="PROSITE" id="PS51725">
    <property type="entry name" value="ABM"/>
    <property type="match status" value="1"/>
</dbReference>
<dbReference type="PANTHER" id="PTHR34474">
    <property type="entry name" value="SIGNAL TRANSDUCTION PROTEIN TRAP"/>
    <property type="match status" value="1"/>
</dbReference>
<gene>
    <name evidence="2" type="ORF">FE782_00080</name>
</gene>
<evidence type="ECO:0000313" key="2">
    <source>
        <dbReference type="EMBL" id="TLS53797.1"/>
    </source>
</evidence>
<dbReference type="InterPro" id="IPR011008">
    <property type="entry name" value="Dimeric_a/b-barrel"/>
</dbReference>
<dbReference type="GO" id="GO:0004497">
    <property type="term" value="F:monooxygenase activity"/>
    <property type="evidence" value="ECO:0007669"/>
    <property type="project" value="UniProtKB-KW"/>
</dbReference>
<dbReference type="InterPro" id="IPR007138">
    <property type="entry name" value="ABM_dom"/>
</dbReference>
<dbReference type="OrthoDB" id="1645001at2"/>
<evidence type="ECO:0000259" key="1">
    <source>
        <dbReference type="PROSITE" id="PS51725"/>
    </source>
</evidence>
<organism evidence="2 3">
    <name type="scientific">Paenibacillus antri</name>
    <dbReference type="NCBI Taxonomy" id="2582848"/>
    <lineage>
        <taxon>Bacteria</taxon>
        <taxon>Bacillati</taxon>
        <taxon>Bacillota</taxon>
        <taxon>Bacilli</taxon>
        <taxon>Bacillales</taxon>
        <taxon>Paenibacillaceae</taxon>
        <taxon>Paenibacillus</taxon>
    </lineage>
</organism>
<dbReference type="RefSeq" id="WP_138191265.1">
    <property type="nucleotide sequence ID" value="NZ_VCIW01000001.1"/>
</dbReference>
<keyword evidence="2" id="KW-0503">Monooxygenase</keyword>
<dbReference type="Gene3D" id="3.30.70.100">
    <property type="match status" value="1"/>
</dbReference>
<evidence type="ECO:0000313" key="3">
    <source>
        <dbReference type="Proteomes" id="UP000309676"/>
    </source>
</evidence>
<feature type="domain" description="ABM" evidence="1">
    <location>
        <begin position="2"/>
        <end position="96"/>
    </location>
</feature>
<dbReference type="AlphaFoldDB" id="A0A5R9GBG2"/>
<dbReference type="PANTHER" id="PTHR34474:SF1">
    <property type="entry name" value="HEME-DEGRADING MONOOXYGENASE HMOA"/>
    <property type="match status" value="1"/>
</dbReference>
<keyword evidence="2" id="KW-0560">Oxidoreductase</keyword>
<dbReference type="Pfam" id="PF03992">
    <property type="entry name" value="ABM"/>
    <property type="match status" value="1"/>
</dbReference>
<dbReference type="EMBL" id="VCIW01000001">
    <property type="protein sequence ID" value="TLS53797.1"/>
    <property type="molecule type" value="Genomic_DNA"/>
</dbReference>
<accession>A0A5R9GBG2</accession>
<keyword evidence="3" id="KW-1185">Reference proteome</keyword>
<name>A0A5R9GBG2_9BACL</name>
<comment type="caution">
    <text evidence="2">The sequence shown here is derived from an EMBL/GenBank/DDBJ whole genome shotgun (WGS) entry which is preliminary data.</text>
</comment>